<comment type="similarity">
    <text evidence="1">Belongs to the UreD family.</text>
</comment>
<dbReference type="GO" id="GO:0016151">
    <property type="term" value="F:nickel cation binding"/>
    <property type="evidence" value="ECO:0007669"/>
    <property type="project" value="InterPro"/>
</dbReference>
<dbReference type="AlphaFoldDB" id="A0A937X5A6"/>
<dbReference type="Proteomes" id="UP000703893">
    <property type="component" value="Unassembled WGS sequence"/>
</dbReference>
<sequence>MPTLSWSGARSSWLAARQTWRNWPSGATLPSDVPYDTSHARPPAALQRGDGAAQLVFSPALSHLYQRSPCRVLFPNVEAGEPPNAVLLTTCGGLTGGDRVRTTVTVEQGAMATVTSQAAEKIYRSLGEDCRVEVTLTAGADAWLEFLPHETILFDGARLRRTTELHVAPGGKLLACEIVVFGRVARGEEF</sequence>
<evidence type="ECO:0000313" key="4">
    <source>
        <dbReference type="Proteomes" id="UP000703893"/>
    </source>
</evidence>
<name>A0A937X5A6_9BACT</name>
<evidence type="ECO:0000256" key="2">
    <source>
        <dbReference type="ARBA" id="ARBA00023186"/>
    </source>
</evidence>
<dbReference type="InterPro" id="IPR002669">
    <property type="entry name" value="UreD"/>
</dbReference>
<organism evidence="3 4">
    <name type="scientific">Candidatus Tanganyikabacteria bacterium</name>
    <dbReference type="NCBI Taxonomy" id="2961651"/>
    <lineage>
        <taxon>Bacteria</taxon>
        <taxon>Bacillati</taxon>
        <taxon>Candidatus Sericytochromatia</taxon>
        <taxon>Candidatus Tanganyikabacteria</taxon>
    </lineage>
</organism>
<dbReference type="EMBL" id="VGJX01000888">
    <property type="protein sequence ID" value="MBM3276159.1"/>
    <property type="molecule type" value="Genomic_DNA"/>
</dbReference>
<reference evidence="3 4" key="1">
    <citation type="submission" date="2019-03" db="EMBL/GenBank/DDBJ databases">
        <title>Lake Tanganyika Metagenome-Assembled Genomes (MAGs).</title>
        <authorList>
            <person name="Tran P."/>
        </authorList>
    </citation>
    <scope>NUCLEOTIDE SEQUENCE [LARGE SCALE GENOMIC DNA]</scope>
    <source>
        <strain evidence="3">K_DeepCast_65m_m2_236</strain>
    </source>
</reference>
<proteinExistence type="inferred from homology"/>
<accession>A0A937X5A6</accession>
<dbReference type="PANTHER" id="PTHR33643:SF1">
    <property type="entry name" value="UREASE ACCESSORY PROTEIN D"/>
    <property type="match status" value="1"/>
</dbReference>
<dbReference type="PANTHER" id="PTHR33643">
    <property type="entry name" value="UREASE ACCESSORY PROTEIN D"/>
    <property type="match status" value="1"/>
</dbReference>
<comment type="caution">
    <text evidence="3">The sequence shown here is derived from an EMBL/GenBank/DDBJ whole genome shotgun (WGS) entry which is preliminary data.</text>
</comment>
<evidence type="ECO:0000256" key="1">
    <source>
        <dbReference type="ARBA" id="ARBA00007177"/>
    </source>
</evidence>
<feature type="non-terminal residue" evidence="3">
    <location>
        <position position="190"/>
    </location>
</feature>
<protein>
    <submittedName>
        <fullName evidence="3">Urease accessory protein UreD</fullName>
    </submittedName>
</protein>
<gene>
    <name evidence="3" type="ORF">FJZ00_13480</name>
</gene>
<evidence type="ECO:0000313" key="3">
    <source>
        <dbReference type="EMBL" id="MBM3276159.1"/>
    </source>
</evidence>
<keyword evidence="2" id="KW-0143">Chaperone</keyword>
<dbReference type="Pfam" id="PF01774">
    <property type="entry name" value="UreD"/>
    <property type="match status" value="1"/>
</dbReference>